<keyword evidence="3" id="KW-1185">Reference proteome</keyword>
<name>A0A9P0KUT2_ACAOB</name>
<dbReference type="EMBL" id="CAKOFQ010006959">
    <property type="protein sequence ID" value="CAH1984595.1"/>
    <property type="molecule type" value="Genomic_DNA"/>
</dbReference>
<protein>
    <submittedName>
        <fullName evidence="2">Uncharacterized protein</fullName>
    </submittedName>
</protein>
<evidence type="ECO:0000313" key="2">
    <source>
        <dbReference type="EMBL" id="CAH1984595.1"/>
    </source>
</evidence>
<dbReference type="AlphaFoldDB" id="A0A9P0KUT2"/>
<keyword evidence="1" id="KW-1133">Transmembrane helix</keyword>
<evidence type="ECO:0000256" key="1">
    <source>
        <dbReference type="SAM" id="Phobius"/>
    </source>
</evidence>
<gene>
    <name evidence="2" type="ORF">ACAOBT_LOCUS16199</name>
</gene>
<comment type="caution">
    <text evidence="2">The sequence shown here is derived from an EMBL/GenBank/DDBJ whole genome shotgun (WGS) entry which is preliminary data.</text>
</comment>
<proteinExistence type="predicted"/>
<organism evidence="2 3">
    <name type="scientific">Acanthoscelides obtectus</name>
    <name type="common">Bean weevil</name>
    <name type="synonym">Bruchus obtectus</name>
    <dbReference type="NCBI Taxonomy" id="200917"/>
    <lineage>
        <taxon>Eukaryota</taxon>
        <taxon>Metazoa</taxon>
        <taxon>Ecdysozoa</taxon>
        <taxon>Arthropoda</taxon>
        <taxon>Hexapoda</taxon>
        <taxon>Insecta</taxon>
        <taxon>Pterygota</taxon>
        <taxon>Neoptera</taxon>
        <taxon>Endopterygota</taxon>
        <taxon>Coleoptera</taxon>
        <taxon>Polyphaga</taxon>
        <taxon>Cucujiformia</taxon>
        <taxon>Chrysomeloidea</taxon>
        <taxon>Chrysomelidae</taxon>
        <taxon>Bruchinae</taxon>
        <taxon>Bruchini</taxon>
        <taxon>Acanthoscelides</taxon>
    </lineage>
</organism>
<evidence type="ECO:0000313" key="3">
    <source>
        <dbReference type="Proteomes" id="UP001152888"/>
    </source>
</evidence>
<keyword evidence="1" id="KW-0472">Membrane</keyword>
<dbReference type="Proteomes" id="UP001152888">
    <property type="component" value="Unassembled WGS sequence"/>
</dbReference>
<sequence>MFSDKTCFNIYHKMRLVEVALLFGQGLCTMVKLFFIANRF</sequence>
<accession>A0A9P0KUT2</accession>
<feature type="transmembrane region" description="Helical" evidence="1">
    <location>
        <begin position="16"/>
        <end position="37"/>
    </location>
</feature>
<keyword evidence="1" id="KW-0812">Transmembrane</keyword>
<reference evidence="2" key="1">
    <citation type="submission" date="2022-03" db="EMBL/GenBank/DDBJ databases">
        <authorList>
            <person name="Sayadi A."/>
        </authorList>
    </citation>
    <scope>NUCLEOTIDE SEQUENCE</scope>
</reference>